<gene>
    <name evidence="2" type="ORF">BHM03_00002586</name>
</gene>
<feature type="compositionally biased region" description="Basic and acidic residues" evidence="1">
    <location>
        <begin position="50"/>
        <end position="60"/>
    </location>
</feature>
<evidence type="ECO:0000313" key="2">
    <source>
        <dbReference type="EMBL" id="RZR70985.1"/>
    </source>
</evidence>
<reference evidence="2" key="1">
    <citation type="journal article" date="2018" name="Data Brief">
        <title>Genome sequence data from 17 accessions of Ensete ventricosum, a staple food crop for millions in Ethiopia.</title>
        <authorList>
            <person name="Yemataw Z."/>
            <person name="Muzemil S."/>
            <person name="Ambachew D."/>
            <person name="Tripathi L."/>
            <person name="Tesfaye K."/>
            <person name="Chala A."/>
            <person name="Farbos A."/>
            <person name="O'Neill P."/>
            <person name="Moore K."/>
            <person name="Grant M."/>
            <person name="Studholme D.J."/>
        </authorList>
    </citation>
    <scope>NUCLEOTIDE SEQUENCE [LARGE SCALE GENOMIC DNA]</scope>
    <source>
        <tissue evidence="2">Leaf</tissue>
    </source>
</reference>
<dbReference type="AlphaFoldDB" id="A0A444F3D1"/>
<name>A0A444F3D1_ENSVE</name>
<dbReference type="Proteomes" id="UP000290560">
    <property type="component" value="Unassembled WGS sequence"/>
</dbReference>
<proteinExistence type="predicted"/>
<organism evidence="2">
    <name type="scientific">Ensete ventricosum</name>
    <name type="common">Abyssinian banana</name>
    <name type="synonym">Musa ensete</name>
    <dbReference type="NCBI Taxonomy" id="4639"/>
    <lineage>
        <taxon>Eukaryota</taxon>
        <taxon>Viridiplantae</taxon>
        <taxon>Streptophyta</taxon>
        <taxon>Embryophyta</taxon>
        <taxon>Tracheophyta</taxon>
        <taxon>Spermatophyta</taxon>
        <taxon>Magnoliopsida</taxon>
        <taxon>Liliopsida</taxon>
        <taxon>Zingiberales</taxon>
        <taxon>Musaceae</taxon>
        <taxon>Ensete</taxon>
    </lineage>
</organism>
<protein>
    <submittedName>
        <fullName evidence="2">Uncharacterized protein</fullName>
    </submittedName>
</protein>
<feature type="region of interest" description="Disordered" evidence="1">
    <location>
        <begin position="40"/>
        <end position="60"/>
    </location>
</feature>
<dbReference type="EMBL" id="KV875479">
    <property type="protein sequence ID" value="RZR70985.1"/>
    <property type="molecule type" value="Genomic_DNA"/>
</dbReference>
<accession>A0A444F3D1</accession>
<evidence type="ECO:0000256" key="1">
    <source>
        <dbReference type="SAM" id="MobiDB-lite"/>
    </source>
</evidence>
<sequence length="177" mass="19938">MTTFAEIALAAAWDVAEVPHPPGPRRLPPDRLHAPVIWSKGTQSHHKRQKPEVTRKKREIEGSDESHLRILLEGSPQAPQRLIWRWKLRRTQRVWVLFLRFPKLPVPFPCKIKRSKRCSTAARQKGGGEEEGRAEALTIEGTLDRSLAANDTAAGSCCVHGLHIEGGIRVVYVFVYA</sequence>